<keyword evidence="1" id="KW-1133">Transmembrane helix</keyword>
<keyword evidence="1" id="KW-0472">Membrane</keyword>
<keyword evidence="3" id="KW-1185">Reference proteome</keyword>
<keyword evidence="2" id="KW-0808">Transferase</keyword>
<evidence type="ECO:0000256" key="1">
    <source>
        <dbReference type="SAM" id="Phobius"/>
    </source>
</evidence>
<dbReference type="RefSeq" id="WP_108108744.1">
    <property type="nucleotide sequence ID" value="NZ_QASN01000021.1"/>
</dbReference>
<proteinExistence type="predicted"/>
<sequence length="128" mass="13733">MPELISVLLIIAGIIHLLPLSGVLGAERLAVLYGQSFDDPNLLIMMRHRAVLFGLLGTLLLAAAFVTWLRPLALGAGLVSVISFILLAKLSPGYNEALRKVVIADWVALVGLLLALALLLMQQRDNLG</sequence>
<comment type="caution">
    <text evidence="2">The sequence shown here is derived from an EMBL/GenBank/DDBJ whole genome shotgun (WGS) entry which is preliminary data.</text>
</comment>
<feature type="transmembrane region" description="Helical" evidence="1">
    <location>
        <begin position="102"/>
        <end position="121"/>
    </location>
</feature>
<evidence type="ECO:0000313" key="3">
    <source>
        <dbReference type="Proteomes" id="UP000244064"/>
    </source>
</evidence>
<feature type="transmembrane region" description="Helical" evidence="1">
    <location>
        <begin position="6"/>
        <end position="29"/>
    </location>
</feature>
<name>A0A2T5P5I9_9PSED</name>
<gene>
    <name evidence="2" type="ORF">DBO85_17270</name>
</gene>
<feature type="transmembrane region" description="Helical" evidence="1">
    <location>
        <begin position="50"/>
        <end position="66"/>
    </location>
</feature>
<evidence type="ECO:0000313" key="2">
    <source>
        <dbReference type="EMBL" id="PTU73000.1"/>
    </source>
</evidence>
<dbReference type="AlphaFoldDB" id="A0A2T5P5I9"/>
<dbReference type="EMBL" id="QASN01000021">
    <property type="protein sequence ID" value="PTU73000.1"/>
    <property type="molecule type" value="Genomic_DNA"/>
</dbReference>
<feature type="transmembrane region" description="Helical" evidence="1">
    <location>
        <begin position="72"/>
        <end position="90"/>
    </location>
</feature>
<dbReference type="GO" id="GO:0016779">
    <property type="term" value="F:nucleotidyltransferase activity"/>
    <property type="evidence" value="ECO:0007669"/>
    <property type="project" value="UniProtKB-KW"/>
</dbReference>
<dbReference type="OrthoDB" id="1495227at2"/>
<protein>
    <submittedName>
        <fullName evidence="2">Phosphopantetheine adenylyltransferase</fullName>
    </submittedName>
</protein>
<reference evidence="2 3" key="1">
    <citation type="submission" date="2018-04" db="EMBL/GenBank/DDBJ databases">
        <title>Pseudomonas sp. nov., isolated from mangrove soil.</title>
        <authorList>
            <person name="Chen C."/>
        </authorList>
    </citation>
    <scope>NUCLEOTIDE SEQUENCE [LARGE SCALE GENOMIC DNA]</scope>
    <source>
        <strain evidence="2 3">TC-11</strain>
    </source>
</reference>
<accession>A0A2T5P5I9</accession>
<keyword evidence="1" id="KW-0812">Transmembrane</keyword>
<organism evidence="2 3">
    <name type="scientific">Pseudomonas mangrovi</name>
    <dbReference type="NCBI Taxonomy" id="2161748"/>
    <lineage>
        <taxon>Bacteria</taxon>
        <taxon>Pseudomonadati</taxon>
        <taxon>Pseudomonadota</taxon>
        <taxon>Gammaproteobacteria</taxon>
        <taxon>Pseudomonadales</taxon>
        <taxon>Pseudomonadaceae</taxon>
        <taxon>Pseudomonas</taxon>
    </lineage>
</organism>
<dbReference type="Proteomes" id="UP000244064">
    <property type="component" value="Unassembled WGS sequence"/>
</dbReference>
<keyword evidence="2" id="KW-0548">Nucleotidyltransferase</keyword>